<sequence length="36" mass="4018">MKKIRMLLMDGTNRAEPIPFAEADDGFMNLPAAPVR</sequence>
<evidence type="ECO:0000313" key="2">
    <source>
        <dbReference type="Proteomes" id="UP000538507"/>
    </source>
</evidence>
<protein>
    <submittedName>
        <fullName evidence="1">Uncharacterized protein</fullName>
    </submittedName>
</protein>
<accession>A0AAE2MQE6</accession>
<proteinExistence type="predicted"/>
<dbReference type="Proteomes" id="UP000538507">
    <property type="component" value="Unassembled WGS sequence"/>
</dbReference>
<name>A0AAE2MQE6_RHILE</name>
<evidence type="ECO:0000313" key="1">
    <source>
        <dbReference type="EMBL" id="MBB4293469.1"/>
    </source>
</evidence>
<organism evidence="1 2">
    <name type="scientific">Rhizobium leguminosarum</name>
    <dbReference type="NCBI Taxonomy" id="384"/>
    <lineage>
        <taxon>Bacteria</taxon>
        <taxon>Pseudomonadati</taxon>
        <taxon>Pseudomonadota</taxon>
        <taxon>Alphaproteobacteria</taxon>
        <taxon>Hyphomicrobiales</taxon>
        <taxon>Rhizobiaceae</taxon>
        <taxon>Rhizobium/Agrobacterium group</taxon>
        <taxon>Rhizobium</taxon>
    </lineage>
</organism>
<comment type="caution">
    <text evidence="1">The sequence shown here is derived from an EMBL/GenBank/DDBJ whole genome shotgun (WGS) entry which is preliminary data.</text>
</comment>
<dbReference type="AlphaFoldDB" id="A0AAE2MQE6"/>
<gene>
    <name evidence="1" type="ORF">GGE16_005562</name>
</gene>
<reference evidence="1 2" key="1">
    <citation type="submission" date="2020-08" db="EMBL/GenBank/DDBJ databases">
        <title>Genomic Encyclopedia of Type Strains, Phase IV (KMG-V): Genome sequencing to study the core and pangenomes of soil and plant-associated prokaryotes.</title>
        <authorList>
            <person name="Whitman W."/>
        </authorList>
    </citation>
    <scope>NUCLEOTIDE SEQUENCE [LARGE SCALE GENOMIC DNA]</scope>
    <source>
        <strain evidence="1 2">SEMIA 415</strain>
    </source>
</reference>
<dbReference type="EMBL" id="JACIGO010000010">
    <property type="protein sequence ID" value="MBB4293469.1"/>
    <property type="molecule type" value="Genomic_DNA"/>
</dbReference>